<dbReference type="Proteomes" id="UP001155034">
    <property type="component" value="Unassembled WGS sequence"/>
</dbReference>
<feature type="compositionally biased region" description="Basic residues" evidence="1">
    <location>
        <begin position="447"/>
        <end position="456"/>
    </location>
</feature>
<proteinExistence type="predicted"/>
<protein>
    <submittedName>
        <fullName evidence="2">Uncharacterized protein</fullName>
    </submittedName>
</protein>
<organism evidence="2 3">
    <name type="scientific">Salinibacter ruber</name>
    <dbReference type="NCBI Taxonomy" id="146919"/>
    <lineage>
        <taxon>Bacteria</taxon>
        <taxon>Pseudomonadati</taxon>
        <taxon>Rhodothermota</taxon>
        <taxon>Rhodothermia</taxon>
        <taxon>Rhodothermales</taxon>
        <taxon>Salinibacteraceae</taxon>
        <taxon>Salinibacter</taxon>
    </lineage>
</organism>
<feature type="region of interest" description="Disordered" evidence="1">
    <location>
        <begin position="404"/>
        <end position="456"/>
    </location>
</feature>
<dbReference type="RefSeq" id="WP_259084024.1">
    <property type="nucleotide sequence ID" value="NZ_JANTYZ010000011.1"/>
</dbReference>
<evidence type="ECO:0000313" key="3">
    <source>
        <dbReference type="Proteomes" id="UP001155034"/>
    </source>
</evidence>
<reference evidence="2" key="1">
    <citation type="submission" date="2022-08" db="EMBL/GenBank/DDBJ databases">
        <title>Genomic Encyclopedia of Type Strains, Phase V (KMG-V): Genome sequencing to study the core and pangenomes of soil and plant-associated prokaryotes.</title>
        <authorList>
            <person name="Whitman W."/>
        </authorList>
    </citation>
    <scope>NUCLEOTIDE SEQUENCE</scope>
    <source>
        <strain evidence="2">SP2016B</strain>
    </source>
</reference>
<dbReference type="AlphaFoldDB" id="A0A9X2U3T7"/>
<name>A0A9X2U3T7_9BACT</name>
<evidence type="ECO:0000313" key="2">
    <source>
        <dbReference type="EMBL" id="MCS3866354.1"/>
    </source>
</evidence>
<sequence>MKLFDETTTEKRFYIPREVKKENLLDDRYKKRSKLAYILHQIIYLSTFAPGYWERDFVPLYSKSLLKILGRRYRKYLNWLIGKDIIVEGKKGSTTSHTSNEYALAPRYRDDWTYWMCQDEALIRRIREYTLEKKDAHLFWKSQPFVHLRKGLEKTDIDALNANIWIDRQDLTDGQKRYYKACVKSIHEGTNTISINPTNSRVQTPITSMAKELRSFLRLDGCSRLVELDITNSQPFFLALLVAERLSGSGGAVSGLDGTNGGEQHDTRSTYVLHPQNKDTQGGYITDARRGRIYERIAKENGLTREEAKSRCFEVLFSHPNHYQDRKKQFAKVYPEVFNFCVDYKRKHGYRQLSIRLQQMEAEVMEEVCLQLHRRGIDVLTVFDSIIVKDEDAEEAREVFGNAFGGLEPEIEAEDRSPKPPAGEAIPGEERDFAPDRPAPAENGSDRKRRASPTPR</sequence>
<gene>
    <name evidence="2" type="ORF">GGP82_002927</name>
</gene>
<dbReference type="EMBL" id="JANTYZ010000011">
    <property type="protein sequence ID" value="MCS3866354.1"/>
    <property type="molecule type" value="Genomic_DNA"/>
</dbReference>
<evidence type="ECO:0000256" key="1">
    <source>
        <dbReference type="SAM" id="MobiDB-lite"/>
    </source>
</evidence>
<accession>A0A9X2U3T7</accession>
<comment type="caution">
    <text evidence="2">The sequence shown here is derived from an EMBL/GenBank/DDBJ whole genome shotgun (WGS) entry which is preliminary data.</text>
</comment>